<dbReference type="Pfam" id="PF21981">
    <property type="entry name" value="RecX_HTH3"/>
    <property type="match status" value="1"/>
</dbReference>
<comment type="similarity">
    <text evidence="2">Belongs to the RecX family.</text>
</comment>
<dbReference type="Gene3D" id="1.10.10.10">
    <property type="entry name" value="Winged helix-like DNA-binding domain superfamily/Winged helix DNA-binding domain"/>
    <property type="match status" value="1"/>
</dbReference>
<dbReference type="OrthoDB" id="1523826at2"/>
<keyword evidence="8" id="KW-1185">Reference proteome</keyword>
<proteinExistence type="inferred from homology"/>
<name>A0A4Q9BDV2_9BACT</name>
<feature type="domain" description="RecX third three-helical" evidence="6">
    <location>
        <begin position="99"/>
        <end position="145"/>
    </location>
</feature>
<dbReference type="InterPro" id="IPR036388">
    <property type="entry name" value="WH-like_DNA-bd_sf"/>
</dbReference>
<dbReference type="GO" id="GO:0005737">
    <property type="term" value="C:cytoplasm"/>
    <property type="evidence" value="ECO:0007669"/>
    <property type="project" value="UniProtKB-SubCell"/>
</dbReference>
<dbReference type="PANTHER" id="PTHR33602">
    <property type="entry name" value="REGULATORY PROTEIN RECX FAMILY PROTEIN"/>
    <property type="match status" value="1"/>
</dbReference>
<evidence type="ECO:0000259" key="5">
    <source>
        <dbReference type="Pfam" id="PF02631"/>
    </source>
</evidence>
<dbReference type="RefSeq" id="WP_130922842.1">
    <property type="nucleotide sequence ID" value="NZ_JAANOM010000001.1"/>
</dbReference>
<organism evidence="7 8">
    <name type="scientific">Aquirufa antheringensis</name>
    <dbReference type="NCBI Taxonomy" id="2516559"/>
    <lineage>
        <taxon>Bacteria</taxon>
        <taxon>Pseudomonadati</taxon>
        <taxon>Bacteroidota</taxon>
        <taxon>Cytophagia</taxon>
        <taxon>Cytophagales</taxon>
        <taxon>Flectobacillaceae</taxon>
        <taxon>Aquirufa</taxon>
    </lineage>
</organism>
<evidence type="ECO:0000256" key="2">
    <source>
        <dbReference type="ARBA" id="ARBA00009695"/>
    </source>
</evidence>
<comment type="subcellular location">
    <subcellularLocation>
        <location evidence="1">Cytoplasm</location>
    </subcellularLocation>
</comment>
<evidence type="ECO:0000313" key="7">
    <source>
        <dbReference type="EMBL" id="TBH74359.1"/>
    </source>
</evidence>
<keyword evidence="4" id="KW-0963">Cytoplasm</keyword>
<dbReference type="AlphaFoldDB" id="A0A4Q9BDV2"/>
<reference evidence="7 8" key="1">
    <citation type="submission" date="2019-02" db="EMBL/GenBank/DDBJ databases">
        <title>Genome of a new Bacteroidetes strain.</title>
        <authorList>
            <person name="Pitt A."/>
        </authorList>
    </citation>
    <scope>NUCLEOTIDE SEQUENCE [LARGE SCALE GENOMIC DNA]</scope>
    <source>
        <strain evidence="7 8">103A-SOEBACH</strain>
    </source>
</reference>
<dbReference type="GO" id="GO:0006282">
    <property type="term" value="P:regulation of DNA repair"/>
    <property type="evidence" value="ECO:0007669"/>
    <property type="project" value="InterPro"/>
</dbReference>
<feature type="domain" description="RecX second three-helical" evidence="5">
    <location>
        <begin position="51"/>
        <end position="91"/>
    </location>
</feature>
<gene>
    <name evidence="7" type="ORF">EWU20_04255</name>
</gene>
<dbReference type="InterPro" id="IPR003783">
    <property type="entry name" value="Regulatory_RecX"/>
</dbReference>
<sequence length="150" mass="17801">MNSEILQKLARYCAYQERCVQELEQKMKTFEVSPTEYAEYLNWLRENNYLNEARFVEIFVRSKFNQKSWGRTKINYELRKRGISASLLASAWDGIDDADYIEKARILLKKKRDEIKTGTSPQRYQKCYNFGLSKGYESSLVRELLKPLFA</sequence>
<dbReference type="EMBL" id="SEWY01000002">
    <property type="protein sequence ID" value="TBH74359.1"/>
    <property type="molecule type" value="Genomic_DNA"/>
</dbReference>
<comment type="caution">
    <text evidence="7">The sequence shown here is derived from an EMBL/GenBank/DDBJ whole genome shotgun (WGS) entry which is preliminary data.</text>
</comment>
<evidence type="ECO:0000313" key="8">
    <source>
        <dbReference type="Proteomes" id="UP000293583"/>
    </source>
</evidence>
<evidence type="ECO:0000256" key="4">
    <source>
        <dbReference type="ARBA" id="ARBA00022490"/>
    </source>
</evidence>
<evidence type="ECO:0000256" key="1">
    <source>
        <dbReference type="ARBA" id="ARBA00004496"/>
    </source>
</evidence>
<protein>
    <recommendedName>
        <fullName evidence="3">Regulatory protein RecX</fullName>
    </recommendedName>
</protein>
<dbReference type="InterPro" id="IPR053925">
    <property type="entry name" value="RecX_HTH_3rd"/>
</dbReference>
<evidence type="ECO:0000259" key="6">
    <source>
        <dbReference type="Pfam" id="PF21981"/>
    </source>
</evidence>
<dbReference type="PANTHER" id="PTHR33602:SF1">
    <property type="entry name" value="REGULATORY PROTEIN RECX FAMILY PROTEIN"/>
    <property type="match status" value="1"/>
</dbReference>
<dbReference type="InterPro" id="IPR053924">
    <property type="entry name" value="RecX_HTH_2nd"/>
</dbReference>
<dbReference type="Proteomes" id="UP000293583">
    <property type="component" value="Unassembled WGS sequence"/>
</dbReference>
<dbReference type="Pfam" id="PF02631">
    <property type="entry name" value="RecX_HTH2"/>
    <property type="match status" value="1"/>
</dbReference>
<evidence type="ECO:0000256" key="3">
    <source>
        <dbReference type="ARBA" id="ARBA00018111"/>
    </source>
</evidence>
<accession>A0A4Q9BDV2</accession>